<dbReference type="SUPFAM" id="SSF88723">
    <property type="entry name" value="PIN domain-like"/>
    <property type="match status" value="1"/>
</dbReference>
<dbReference type="Pfam" id="PF01850">
    <property type="entry name" value="PIN"/>
    <property type="match status" value="1"/>
</dbReference>
<feature type="binding site" evidence="5">
    <location>
        <position position="110"/>
    </location>
    <ligand>
        <name>Mg(2+)</name>
        <dbReference type="ChEBI" id="CHEBI:18420"/>
    </ligand>
</feature>
<dbReference type="GO" id="GO:0004540">
    <property type="term" value="F:RNA nuclease activity"/>
    <property type="evidence" value="ECO:0007669"/>
    <property type="project" value="InterPro"/>
</dbReference>
<keyword evidence="3 5" id="KW-0479">Metal-binding</keyword>
<dbReference type="InterPro" id="IPR029060">
    <property type="entry name" value="PIN-like_dom_sf"/>
</dbReference>
<dbReference type="GO" id="GO:0000287">
    <property type="term" value="F:magnesium ion binding"/>
    <property type="evidence" value="ECO:0007669"/>
    <property type="project" value="UniProtKB-UniRule"/>
</dbReference>
<feature type="binding site" evidence="5">
    <location>
        <position position="5"/>
    </location>
    <ligand>
        <name>Mg(2+)</name>
        <dbReference type="ChEBI" id="CHEBI:18420"/>
    </ligand>
</feature>
<dbReference type="EC" id="3.1.-.-" evidence="5"/>
<dbReference type="InterPro" id="IPR006226">
    <property type="entry name" value="Mtu_PIN"/>
</dbReference>
<keyword evidence="2 5" id="KW-0540">Nuclease</keyword>
<evidence type="ECO:0000313" key="8">
    <source>
        <dbReference type="Proteomes" id="UP000306196"/>
    </source>
</evidence>
<evidence type="ECO:0000256" key="3">
    <source>
        <dbReference type="ARBA" id="ARBA00022723"/>
    </source>
</evidence>
<evidence type="ECO:0000313" key="7">
    <source>
        <dbReference type="EMBL" id="TLD68651.1"/>
    </source>
</evidence>
<evidence type="ECO:0000259" key="6">
    <source>
        <dbReference type="Pfam" id="PF01850"/>
    </source>
</evidence>
<dbReference type="GO" id="GO:0045926">
    <property type="term" value="P:negative regulation of growth"/>
    <property type="evidence" value="ECO:0007669"/>
    <property type="project" value="UniProtKB-ARBA"/>
</dbReference>
<reference evidence="7 8" key="1">
    <citation type="submission" date="2019-05" db="EMBL/GenBank/DDBJ databases">
        <title>Verrucobacter flavum gen. nov., sp. nov. a new member of the family Verrucomicrobiaceae.</title>
        <authorList>
            <person name="Szuroczki S."/>
            <person name="Abbaszade G."/>
            <person name="Szabo A."/>
            <person name="Felfoldi T."/>
            <person name="Schumann P."/>
            <person name="Boka K."/>
            <person name="Keki Z."/>
            <person name="Toumi M."/>
            <person name="Toth E."/>
        </authorList>
    </citation>
    <scope>NUCLEOTIDE SEQUENCE [LARGE SCALE GENOMIC DNA]</scope>
    <source>
        <strain evidence="7 8">MG-N-17</strain>
    </source>
</reference>
<name>A0A5R8K8M5_9BACT</name>
<protein>
    <recommendedName>
        <fullName evidence="5">Ribonuclease VapC</fullName>
        <shortName evidence="5">RNase VapC</shortName>
        <ecNumber evidence="5">3.1.-.-</ecNumber>
    </recommendedName>
    <alternativeName>
        <fullName evidence="5">Toxin VapC</fullName>
    </alternativeName>
</protein>
<dbReference type="OrthoDB" id="556169at2"/>
<keyword evidence="4 5" id="KW-0378">Hydrolase</keyword>
<feature type="domain" description="PIN" evidence="6">
    <location>
        <begin position="4"/>
        <end position="136"/>
    </location>
</feature>
<comment type="function">
    <text evidence="5">Toxic component of a toxin-antitoxin (TA) system. An RNase.</text>
</comment>
<keyword evidence="8" id="KW-1185">Reference proteome</keyword>
<comment type="similarity">
    <text evidence="5">Belongs to the PINc/VapC protein family.</text>
</comment>
<comment type="cofactor">
    <cofactor evidence="5">
        <name>Mg(2+)</name>
        <dbReference type="ChEBI" id="CHEBI:18420"/>
    </cofactor>
</comment>
<keyword evidence="1 5" id="KW-1277">Toxin-antitoxin system</keyword>
<evidence type="ECO:0000256" key="4">
    <source>
        <dbReference type="ARBA" id="ARBA00022801"/>
    </source>
</evidence>
<dbReference type="GO" id="GO:0016788">
    <property type="term" value="F:hydrolase activity, acting on ester bonds"/>
    <property type="evidence" value="ECO:0007669"/>
    <property type="project" value="InterPro"/>
</dbReference>
<dbReference type="HAMAP" id="MF_00265">
    <property type="entry name" value="VapC_Nob1"/>
    <property type="match status" value="1"/>
</dbReference>
<gene>
    <name evidence="5" type="primary">vapC</name>
    <name evidence="7" type="ORF">FEM03_21670</name>
</gene>
<dbReference type="AlphaFoldDB" id="A0A5R8K8M5"/>
<dbReference type="Proteomes" id="UP000306196">
    <property type="component" value="Unassembled WGS sequence"/>
</dbReference>
<organism evidence="7 8">
    <name type="scientific">Phragmitibacter flavus</name>
    <dbReference type="NCBI Taxonomy" id="2576071"/>
    <lineage>
        <taxon>Bacteria</taxon>
        <taxon>Pseudomonadati</taxon>
        <taxon>Verrucomicrobiota</taxon>
        <taxon>Verrucomicrobiia</taxon>
        <taxon>Verrucomicrobiales</taxon>
        <taxon>Verrucomicrobiaceae</taxon>
        <taxon>Phragmitibacter</taxon>
    </lineage>
</organism>
<dbReference type="InterPro" id="IPR022907">
    <property type="entry name" value="VapC_family"/>
</dbReference>
<dbReference type="InterPro" id="IPR002716">
    <property type="entry name" value="PIN_dom"/>
</dbReference>
<evidence type="ECO:0000256" key="5">
    <source>
        <dbReference type="HAMAP-Rule" id="MF_00265"/>
    </source>
</evidence>
<sequence length="148" mass="16900">MLSIDTNILLHALNEDSPSHEAAYAWIISIQREENVAISEFILAELYGLLRNPAVSKHPLNGEDAVAVIQTYRHHPLWRLIGFPSETRSLHDDLWKHAKSKSFAFRRLYDARCALTMIAQGVTEFATANVKDFQNLGFQRVWNPLISE</sequence>
<comment type="caution">
    <text evidence="7">The sequence shown here is derived from an EMBL/GenBank/DDBJ whole genome shotgun (WGS) entry which is preliminary data.</text>
</comment>
<dbReference type="NCBIfam" id="TIGR00028">
    <property type="entry name" value="Mtu_PIN_fam"/>
    <property type="match status" value="1"/>
</dbReference>
<accession>A0A5R8K8M5</accession>
<dbReference type="RefSeq" id="WP_138088405.1">
    <property type="nucleotide sequence ID" value="NZ_VAUV01000021.1"/>
</dbReference>
<dbReference type="Gene3D" id="3.40.50.1010">
    <property type="entry name" value="5'-nuclease"/>
    <property type="match status" value="1"/>
</dbReference>
<keyword evidence="5" id="KW-0460">Magnesium</keyword>
<evidence type="ECO:0000256" key="1">
    <source>
        <dbReference type="ARBA" id="ARBA00022649"/>
    </source>
</evidence>
<proteinExistence type="inferred from homology"/>
<dbReference type="GO" id="GO:0090729">
    <property type="term" value="F:toxin activity"/>
    <property type="evidence" value="ECO:0007669"/>
    <property type="project" value="UniProtKB-KW"/>
</dbReference>
<dbReference type="EMBL" id="VAUV01000021">
    <property type="protein sequence ID" value="TLD68651.1"/>
    <property type="molecule type" value="Genomic_DNA"/>
</dbReference>
<evidence type="ECO:0000256" key="2">
    <source>
        <dbReference type="ARBA" id="ARBA00022722"/>
    </source>
</evidence>
<keyword evidence="5" id="KW-0800">Toxin</keyword>